<protein>
    <recommendedName>
        <fullName evidence="9">DUF659 domain-containing protein</fullName>
    </recommendedName>
</protein>
<evidence type="ECO:0000313" key="8">
    <source>
        <dbReference type="Proteomes" id="UP000007431"/>
    </source>
</evidence>
<dbReference type="EMBL" id="GL377315">
    <property type="protein sequence ID" value="EFI91927.1"/>
    <property type="molecule type" value="Genomic_DNA"/>
</dbReference>
<dbReference type="SUPFAM" id="SSF53098">
    <property type="entry name" value="Ribonuclease H-like"/>
    <property type="match status" value="1"/>
</dbReference>
<evidence type="ECO:0000256" key="1">
    <source>
        <dbReference type="ARBA" id="ARBA00004123"/>
    </source>
</evidence>
<keyword evidence="5" id="KW-0539">Nucleus</keyword>
<evidence type="ECO:0008006" key="9">
    <source>
        <dbReference type="Google" id="ProtNLM"/>
    </source>
</evidence>
<dbReference type="eggNOG" id="ENOG502RSDU">
    <property type="taxonomic scope" value="Eukaryota"/>
</dbReference>
<dbReference type="AlphaFoldDB" id="D8QK67"/>
<dbReference type="InParanoid" id="D8QK67"/>
<dbReference type="InterPro" id="IPR012337">
    <property type="entry name" value="RNaseH-like_sf"/>
</dbReference>
<dbReference type="OrthoDB" id="2423954at2759"/>
<organism evidence="8">
    <name type="scientific">Schizophyllum commune (strain H4-8 / FGSC 9210)</name>
    <name type="common">Split gill fungus</name>
    <dbReference type="NCBI Taxonomy" id="578458"/>
    <lineage>
        <taxon>Eukaryota</taxon>
        <taxon>Fungi</taxon>
        <taxon>Dikarya</taxon>
        <taxon>Basidiomycota</taxon>
        <taxon>Agaricomycotina</taxon>
        <taxon>Agaricomycetes</taxon>
        <taxon>Agaricomycetidae</taxon>
        <taxon>Agaricales</taxon>
        <taxon>Schizophyllaceae</taxon>
        <taxon>Schizophyllum</taxon>
    </lineage>
</organism>
<keyword evidence="3" id="KW-0863">Zinc-finger</keyword>
<dbReference type="KEGG" id="scm:SCHCO_01108838"/>
<evidence type="ECO:0000256" key="3">
    <source>
        <dbReference type="ARBA" id="ARBA00022771"/>
    </source>
</evidence>
<keyword evidence="4" id="KW-0862">Zinc</keyword>
<dbReference type="VEuPathDB" id="FungiDB:SCHCODRAFT_01108838"/>
<proteinExistence type="predicted"/>
<dbReference type="InterPro" id="IPR052035">
    <property type="entry name" value="ZnF_BED_domain_contain"/>
</dbReference>
<dbReference type="GeneID" id="9593535"/>
<dbReference type="GO" id="GO:0005634">
    <property type="term" value="C:nucleus"/>
    <property type="evidence" value="ECO:0007669"/>
    <property type="project" value="UniProtKB-SubCell"/>
</dbReference>
<keyword evidence="8" id="KW-1185">Reference proteome</keyword>
<dbReference type="GO" id="GO:0008270">
    <property type="term" value="F:zinc ion binding"/>
    <property type="evidence" value="ECO:0007669"/>
    <property type="project" value="UniProtKB-KW"/>
</dbReference>
<dbReference type="PANTHER" id="PTHR46481:SF10">
    <property type="entry name" value="ZINC FINGER BED DOMAIN-CONTAINING PROTEIN 39"/>
    <property type="match status" value="1"/>
</dbReference>
<dbReference type="OMA" id="HATANDE"/>
<comment type="subcellular location">
    <subcellularLocation>
        <location evidence="1">Nucleus</location>
    </subcellularLocation>
</comment>
<keyword evidence="2" id="KW-0479">Metal-binding</keyword>
<evidence type="ECO:0000256" key="2">
    <source>
        <dbReference type="ARBA" id="ARBA00022723"/>
    </source>
</evidence>
<evidence type="ECO:0000313" key="7">
    <source>
        <dbReference type="EMBL" id="EFI91927.1"/>
    </source>
</evidence>
<feature type="region of interest" description="Disordered" evidence="6">
    <location>
        <begin position="115"/>
        <end position="140"/>
    </location>
</feature>
<sequence>MPHARVYFKVEGTESWAWDYFHDSGSKYKGDKTHHEARCLGCIRDHEKVLEDQQRERLKLGTLQPDRLKDTAALRKEAIRATEPIRGRVDVMKRHIKKCELVKQAAKDRLAAEEIEKQSDATQEDADSSDHPATARPPGPIQTLFKVAKNKPFTPAAQAEFERDFLKLLIVMNVAMLAANDPYVKHFFEKYVPGARLPDRKQLSNRILDDEVNHVTAAVASDVKGQYATGTVDGWSTKKDAVQCTGLNVGGKEYPGRIHVTTAEQKTSANLLQHVLSDIQWMVATLGIIIVAWCCDSGGDSRGLRPLLVALMPWILAIPCWGHQLNLVVYNYVHRAGDWISETLSKCAIIINWFTSHKRALSMLMEEERRSPEQWTRLKTFIRAVITRWTTHYLSVRRMAELREVLQVLAIVRRSQLLLAGGEKQEQIDAADGVIKIVEDGSFWTNIDVLKRYLEPLAIAANVAQGSSTRLDHVLVTLASLHHAYSTKTKCGEYDRLEDNAIIIASLEKRWAALKRDQDFYIIAVFLHPQFRAHFFDNATHSLSRAGLYTVLKRVYRRVFRVPEDDEMPPGLFESYCQYYDGTGRYTSEGFSLLVKLALRHARDLRVRSQADPAVYRKFPILKKPATCI</sequence>
<dbReference type="Proteomes" id="UP000007431">
    <property type="component" value="Unassembled WGS sequence"/>
</dbReference>
<evidence type="ECO:0000256" key="6">
    <source>
        <dbReference type="SAM" id="MobiDB-lite"/>
    </source>
</evidence>
<dbReference type="PANTHER" id="PTHR46481">
    <property type="entry name" value="ZINC FINGER BED DOMAIN-CONTAINING PROTEIN 4"/>
    <property type="match status" value="1"/>
</dbReference>
<accession>D8QK67</accession>
<evidence type="ECO:0000256" key="4">
    <source>
        <dbReference type="ARBA" id="ARBA00022833"/>
    </source>
</evidence>
<dbReference type="RefSeq" id="XP_003026830.1">
    <property type="nucleotide sequence ID" value="XM_003026784.1"/>
</dbReference>
<evidence type="ECO:0000256" key="5">
    <source>
        <dbReference type="ARBA" id="ARBA00023242"/>
    </source>
</evidence>
<gene>
    <name evidence="7" type="ORF">SCHCODRAFT_238448</name>
</gene>
<dbReference type="HOGENOM" id="CLU_516890_0_0_1"/>
<reference evidence="7 8" key="1">
    <citation type="journal article" date="2010" name="Nat. Biotechnol.">
        <title>Genome sequence of the model mushroom Schizophyllum commune.</title>
        <authorList>
            <person name="Ohm R.A."/>
            <person name="de Jong J.F."/>
            <person name="Lugones L.G."/>
            <person name="Aerts A."/>
            <person name="Kothe E."/>
            <person name="Stajich J.E."/>
            <person name="de Vries R.P."/>
            <person name="Record E."/>
            <person name="Levasseur A."/>
            <person name="Baker S.E."/>
            <person name="Bartholomew K.A."/>
            <person name="Coutinho P.M."/>
            <person name="Erdmann S."/>
            <person name="Fowler T.J."/>
            <person name="Gathman A.C."/>
            <person name="Lombard V."/>
            <person name="Henrissat B."/>
            <person name="Knabe N."/>
            <person name="Kuees U."/>
            <person name="Lilly W.W."/>
            <person name="Lindquist E."/>
            <person name="Lucas S."/>
            <person name="Magnuson J.K."/>
            <person name="Piumi F."/>
            <person name="Raudaskoski M."/>
            <person name="Salamov A."/>
            <person name="Schmutz J."/>
            <person name="Schwarze F.W.M.R."/>
            <person name="vanKuyk P.A."/>
            <person name="Horton J.S."/>
            <person name="Grigoriev I.V."/>
            <person name="Woesten H.A.B."/>
        </authorList>
    </citation>
    <scope>NUCLEOTIDE SEQUENCE [LARGE SCALE GENOMIC DNA]</scope>
    <source>
        <strain evidence="8">H4-8 / FGSC 9210</strain>
    </source>
</reference>
<name>D8QK67_SCHCM</name>